<dbReference type="Proteomes" id="UP001189429">
    <property type="component" value="Unassembled WGS sequence"/>
</dbReference>
<feature type="region of interest" description="Disordered" evidence="1">
    <location>
        <begin position="57"/>
        <end position="193"/>
    </location>
</feature>
<keyword evidence="3" id="KW-1185">Reference proteome</keyword>
<name>A0ABN9V1C4_9DINO</name>
<feature type="region of interest" description="Disordered" evidence="1">
    <location>
        <begin position="1"/>
        <end position="31"/>
    </location>
</feature>
<protein>
    <submittedName>
        <fullName evidence="2">Uncharacterized protein</fullName>
    </submittedName>
</protein>
<feature type="compositionally biased region" description="Low complexity" evidence="1">
    <location>
        <begin position="73"/>
        <end position="87"/>
    </location>
</feature>
<dbReference type="EMBL" id="CAUYUJ010016449">
    <property type="protein sequence ID" value="CAK0865416.1"/>
    <property type="molecule type" value="Genomic_DNA"/>
</dbReference>
<comment type="caution">
    <text evidence="2">The sequence shown here is derived from an EMBL/GenBank/DDBJ whole genome shotgun (WGS) entry which is preliminary data.</text>
</comment>
<gene>
    <name evidence="2" type="ORF">PCOR1329_LOCUS52943</name>
</gene>
<organism evidence="2 3">
    <name type="scientific">Prorocentrum cordatum</name>
    <dbReference type="NCBI Taxonomy" id="2364126"/>
    <lineage>
        <taxon>Eukaryota</taxon>
        <taxon>Sar</taxon>
        <taxon>Alveolata</taxon>
        <taxon>Dinophyceae</taxon>
        <taxon>Prorocentrales</taxon>
        <taxon>Prorocentraceae</taxon>
        <taxon>Prorocentrum</taxon>
    </lineage>
</organism>
<proteinExistence type="predicted"/>
<evidence type="ECO:0000313" key="3">
    <source>
        <dbReference type="Proteomes" id="UP001189429"/>
    </source>
</evidence>
<sequence>MSGGNMWRRRSAHGGQRLAAATDGRRSRDACETSRWALAVGVDEAGEALRDDVSAGCPVVEGASEPCGKEPAAEPSEAGPPSATASTGDPAEDPQGQPAPATPPPRRHAADEPGCRLGHRSSPRTLRLGSPERAPAQRSPPGSPGAGRHRPCGAAGHSAELPMWAAPMPPRLPSDPSILAAQPATCRQKRPSI</sequence>
<evidence type="ECO:0000313" key="2">
    <source>
        <dbReference type="EMBL" id="CAK0865416.1"/>
    </source>
</evidence>
<evidence type="ECO:0000256" key="1">
    <source>
        <dbReference type="SAM" id="MobiDB-lite"/>
    </source>
</evidence>
<accession>A0ABN9V1C4</accession>
<reference evidence="2" key="1">
    <citation type="submission" date="2023-10" db="EMBL/GenBank/DDBJ databases">
        <authorList>
            <person name="Chen Y."/>
            <person name="Shah S."/>
            <person name="Dougan E. K."/>
            <person name="Thang M."/>
            <person name="Chan C."/>
        </authorList>
    </citation>
    <scope>NUCLEOTIDE SEQUENCE [LARGE SCALE GENOMIC DNA]</scope>
</reference>